<comment type="caution">
    <text evidence="3">The sequence shown here is derived from an EMBL/GenBank/DDBJ whole genome shotgun (WGS) entry which is preliminary data.</text>
</comment>
<protein>
    <submittedName>
        <fullName evidence="3">D-alanyl-D-alanine carboxypeptidase family protein</fullName>
    </submittedName>
</protein>
<evidence type="ECO:0000313" key="4">
    <source>
        <dbReference type="Proteomes" id="UP001183390"/>
    </source>
</evidence>
<keyword evidence="1" id="KW-0732">Signal</keyword>
<organism evidence="3 4">
    <name type="scientific">Nocardiopsis lambiniae</name>
    <dbReference type="NCBI Taxonomy" id="3075539"/>
    <lineage>
        <taxon>Bacteria</taxon>
        <taxon>Bacillati</taxon>
        <taxon>Actinomycetota</taxon>
        <taxon>Actinomycetes</taxon>
        <taxon>Streptosporangiales</taxon>
        <taxon>Nocardiopsidaceae</taxon>
        <taxon>Nocardiopsis</taxon>
    </lineage>
</organism>
<evidence type="ECO:0000313" key="3">
    <source>
        <dbReference type="EMBL" id="MDT0328752.1"/>
    </source>
</evidence>
<dbReference type="EMBL" id="JAVREP010000005">
    <property type="protein sequence ID" value="MDT0328752.1"/>
    <property type="molecule type" value="Genomic_DNA"/>
</dbReference>
<keyword evidence="4" id="KW-1185">Reference proteome</keyword>
<dbReference type="GO" id="GO:0004180">
    <property type="term" value="F:carboxypeptidase activity"/>
    <property type="evidence" value="ECO:0007669"/>
    <property type="project" value="UniProtKB-KW"/>
</dbReference>
<dbReference type="RefSeq" id="WP_311511455.1">
    <property type="nucleotide sequence ID" value="NZ_JAVREP010000005.1"/>
</dbReference>
<keyword evidence="3" id="KW-0121">Carboxypeptidase</keyword>
<keyword evidence="3" id="KW-0378">Hydrolase</keyword>
<keyword evidence="3" id="KW-0645">Protease</keyword>
<proteinExistence type="predicted"/>
<dbReference type="InterPro" id="IPR052179">
    <property type="entry name" value="DD-CPase-like"/>
</dbReference>
<dbReference type="InterPro" id="IPR009045">
    <property type="entry name" value="Zn_M74/Hedgehog-like"/>
</dbReference>
<evidence type="ECO:0000256" key="1">
    <source>
        <dbReference type="SAM" id="SignalP"/>
    </source>
</evidence>
<dbReference type="SUPFAM" id="SSF55166">
    <property type="entry name" value="Hedgehog/DD-peptidase"/>
    <property type="match status" value="1"/>
</dbReference>
<dbReference type="PANTHER" id="PTHR34385:SF1">
    <property type="entry name" value="PEPTIDOGLYCAN L-ALANYL-D-GLUTAMATE ENDOPEPTIDASE CWLK"/>
    <property type="match status" value="1"/>
</dbReference>
<feature type="signal peptide" evidence="1">
    <location>
        <begin position="1"/>
        <end position="23"/>
    </location>
</feature>
<dbReference type="Pfam" id="PF02557">
    <property type="entry name" value="VanY"/>
    <property type="match status" value="1"/>
</dbReference>
<evidence type="ECO:0000259" key="2">
    <source>
        <dbReference type="Pfam" id="PF02557"/>
    </source>
</evidence>
<gene>
    <name evidence="3" type="ORF">RM479_10070</name>
</gene>
<reference evidence="4" key="1">
    <citation type="submission" date="2023-07" db="EMBL/GenBank/DDBJ databases">
        <title>30 novel species of actinomycetes from the DSMZ collection.</title>
        <authorList>
            <person name="Nouioui I."/>
        </authorList>
    </citation>
    <scope>NUCLEOTIDE SEQUENCE [LARGE SCALE GENOMIC DNA]</scope>
    <source>
        <strain evidence="4">DSM 44743</strain>
    </source>
</reference>
<sequence>MGASRRFAAIAAVAAVLVSGGCAVGTAQGPTGDAGGEEAAMSRTPVTRFTPLTEDDGYVPEGEGLDVDADVPALTRLDADLLAAVREAAEAAEAAGVEEVVVISGWRSERYQEFLWDAAVDLYASEEEARRWVASPEGSAHVTGEAVDIGRTEAAYWFSRFGAEYGLCQTYANEVWHYESVVEPGEECPLPADDASVRR</sequence>
<dbReference type="Proteomes" id="UP001183390">
    <property type="component" value="Unassembled WGS sequence"/>
</dbReference>
<feature type="domain" description="D-alanyl-D-alanine carboxypeptidase-like core" evidence="2">
    <location>
        <begin position="76"/>
        <end position="156"/>
    </location>
</feature>
<dbReference type="InterPro" id="IPR003709">
    <property type="entry name" value="VanY-like_core_dom"/>
</dbReference>
<feature type="chain" id="PRO_5045216531" evidence="1">
    <location>
        <begin position="24"/>
        <end position="199"/>
    </location>
</feature>
<accession>A0ABU2M888</accession>
<dbReference type="PROSITE" id="PS51257">
    <property type="entry name" value="PROKAR_LIPOPROTEIN"/>
    <property type="match status" value="1"/>
</dbReference>
<name>A0ABU2M888_9ACTN</name>
<dbReference type="Gene3D" id="3.30.1380.10">
    <property type="match status" value="1"/>
</dbReference>
<dbReference type="PANTHER" id="PTHR34385">
    <property type="entry name" value="D-ALANYL-D-ALANINE CARBOXYPEPTIDASE"/>
    <property type="match status" value="1"/>
</dbReference>